<proteinExistence type="predicted"/>
<evidence type="ECO:0000313" key="1">
    <source>
        <dbReference type="EMBL" id="MFC0633480.1"/>
    </source>
</evidence>
<evidence type="ECO:0008006" key="3">
    <source>
        <dbReference type="Google" id="ProtNLM"/>
    </source>
</evidence>
<dbReference type="Proteomes" id="UP001589906">
    <property type="component" value="Unassembled WGS sequence"/>
</dbReference>
<dbReference type="RefSeq" id="WP_376835394.1">
    <property type="nucleotide sequence ID" value="NZ_JBHLSW010000004.1"/>
</dbReference>
<accession>A0ABV6R1I2</accession>
<evidence type="ECO:0000313" key="2">
    <source>
        <dbReference type="Proteomes" id="UP001589906"/>
    </source>
</evidence>
<sequence length="114" mass="12661">MSDFDGVFAALRAVMLNHAEGLTVTRDAPGDLVVRTRTLDATGEAEWFGAVTIKKSYVAFHLMPIYCDPALAADLSPDLTRRRQGKSCFNFKREEPALFAELDRLTGRAREVVD</sequence>
<keyword evidence="2" id="KW-1185">Reference proteome</keyword>
<name>A0ABV6R1I2_9CAUL</name>
<reference evidence="1 2" key="1">
    <citation type="submission" date="2024-09" db="EMBL/GenBank/DDBJ databases">
        <authorList>
            <person name="Sun Q."/>
            <person name="Mori K."/>
        </authorList>
    </citation>
    <scope>NUCLEOTIDE SEQUENCE [LARGE SCALE GENOMIC DNA]</scope>
    <source>
        <strain evidence="1 2">NCAIM B.02621</strain>
    </source>
</reference>
<protein>
    <recommendedName>
        <fullName evidence="3">YdhG-like domain-containing protein</fullName>
    </recommendedName>
</protein>
<dbReference type="EMBL" id="JBHLSW010000004">
    <property type="protein sequence ID" value="MFC0633480.1"/>
    <property type="molecule type" value="Genomic_DNA"/>
</dbReference>
<organism evidence="1 2">
    <name type="scientific">Brevundimonas balnearis</name>
    <dbReference type="NCBI Taxonomy" id="1572858"/>
    <lineage>
        <taxon>Bacteria</taxon>
        <taxon>Pseudomonadati</taxon>
        <taxon>Pseudomonadota</taxon>
        <taxon>Alphaproteobacteria</taxon>
        <taxon>Caulobacterales</taxon>
        <taxon>Caulobacteraceae</taxon>
        <taxon>Brevundimonas</taxon>
    </lineage>
</organism>
<gene>
    <name evidence="1" type="ORF">ACFFGE_06270</name>
</gene>
<comment type="caution">
    <text evidence="1">The sequence shown here is derived from an EMBL/GenBank/DDBJ whole genome shotgun (WGS) entry which is preliminary data.</text>
</comment>